<dbReference type="AlphaFoldDB" id="A0A0S4J2V0"/>
<gene>
    <name evidence="2" type="ORF">BSAL_89120</name>
</gene>
<evidence type="ECO:0000313" key="3">
    <source>
        <dbReference type="Proteomes" id="UP000051952"/>
    </source>
</evidence>
<reference evidence="3" key="1">
    <citation type="submission" date="2015-09" db="EMBL/GenBank/DDBJ databases">
        <authorList>
            <consortium name="Pathogen Informatics"/>
        </authorList>
    </citation>
    <scope>NUCLEOTIDE SEQUENCE [LARGE SCALE GENOMIC DNA]</scope>
    <source>
        <strain evidence="3">Lake Konstanz</strain>
    </source>
</reference>
<dbReference type="EMBL" id="CYKH01001133">
    <property type="protein sequence ID" value="CUG84916.1"/>
    <property type="molecule type" value="Genomic_DNA"/>
</dbReference>
<name>A0A0S4J2V0_BODSA</name>
<organism evidence="2 3">
    <name type="scientific">Bodo saltans</name>
    <name type="common">Flagellated protozoan</name>
    <dbReference type="NCBI Taxonomy" id="75058"/>
    <lineage>
        <taxon>Eukaryota</taxon>
        <taxon>Discoba</taxon>
        <taxon>Euglenozoa</taxon>
        <taxon>Kinetoplastea</taxon>
        <taxon>Metakinetoplastina</taxon>
        <taxon>Eubodonida</taxon>
        <taxon>Bodonidae</taxon>
        <taxon>Bodo</taxon>
    </lineage>
</organism>
<proteinExistence type="predicted"/>
<feature type="region of interest" description="Disordered" evidence="1">
    <location>
        <begin position="388"/>
        <end position="411"/>
    </location>
</feature>
<dbReference type="VEuPathDB" id="TriTrypDB:BSAL_89120"/>
<evidence type="ECO:0000256" key="1">
    <source>
        <dbReference type="SAM" id="MobiDB-lite"/>
    </source>
</evidence>
<feature type="compositionally biased region" description="Low complexity" evidence="1">
    <location>
        <begin position="394"/>
        <end position="406"/>
    </location>
</feature>
<dbReference type="Proteomes" id="UP000051952">
    <property type="component" value="Unassembled WGS sequence"/>
</dbReference>
<evidence type="ECO:0000313" key="2">
    <source>
        <dbReference type="EMBL" id="CUG84916.1"/>
    </source>
</evidence>
<sequence length="628" mass="68662">MSRVRARPDPSDDDCEPLKVTRRTNKEREVAMLLADQRNHSSIEDLQKLRSDVKNIFENGGDDEAGGGGGGGGRRRGRRVMNRLPDMLGVIRDGGTNRRTATNAATKGGIANGGSASLGGGSGVVVEEEEERMMNVLNSHFHATRWRLLVPSSLSSATSSSAEATIAPPVPQWARSTMANAPAPLKKGDDDEASNSIADAFRNRRASEDAVGELEHHREQHELRGLLAHRSDSVTLRNDNELQKVLNYLKLVITPLPQELSAFGGAIIELAKNCGFPVVQDLLEAYADTRTTVTACDRWLTHLEEDVNNPLASAATKNKAREVVIATTQTQHGCCVPKELLLLMVYGIVSYRTVALMQCIHQSTEMSSEQKSLFGRLVQVHPFSPYGLLPKEQTTTNNTSNSSGTHSDNDAPGYTTAAVAAASAKQKTITAFSILLTSFLSERTRVRELTASLNAEATVNVPLQRQTAKYDSIRKSIEALSSRFDIVDDEERHLGDELAVQLEVSSRLSEFVQCGAVMDDVIASQPTSFIMESVLWTLPPSVASVQHREIEEALEKFLWGHPYALMSDDLITAEYVHATRKQLLVNLALRRAVTRKMTILAALRKLTESDLHGAVEAKSEDGVLLPEV</sequence>
<protein>
    <submittedName>
        <fullName evidence="2">Uncharacterized protein</fullName>
    </submittedName>
</protein>
<accession>A0A0S4J2V0</accession>
<feature type="region of interest" description="Disordered" evidence="1">
    <location>
        <begin position="1"/>
        <end position="24"/>
    </location>
</feature>
<feature type="region of interest" description="Disordered" evidence="1">
    <location>
        <begin position="57"/>
        <end position="79"/>
    </location>
</feature>
<keyword evidence="3" id="KW-1185">Reference proteome</keyword>